<proteinExistence type="predicted"/>
<dbReference type="Proteomes" id="UP000759273">
    <property type="component" value="Unassembled WGS sequence"/>
</dbReference>
<feature type="transmembrane region" description="Helical" evidence="2">
    <location>
        <begin position="367"/>
        <end position="389"/>
    </location>
</feature>
<dbReference type="EMBL" id="JAGZGG010000074">
    <property type="protein sequence ID" value="MBS5333866.1"/>
    <property type="molecule type" value="Genomic_DNA"/>
</dbReference>
<protein>
    <recommendedName>
        <fullName evidence="5">Gram-positive cocci surface proteins LPxTG domain-containing protein</fullName>
    </recommendedName>
</protein>
<evidence type="ECO:0000256" key="2">
    <source>
        <dbReference type="SAM" id="Phobius"/>
    </source>
</evidence>
<feature type="region of interest" description="Disordered" evidence="1">
    <location>
        <begin position="277"/>
        <end position="350"/>
    </location>
</feature>
<feature type="compositionally biased region" description="Low complexity" evidence="1">
    <location>
        <begin position="312"/>
        <end position="341"/>
    </location>
</feature>
<evidence type="ECO:0000313" key="4">
    <source>
        <dbReference type="Proteomes" id="UP000759273"/>
    </source>
</evidence>
<feature type="compositionally biased region" description="Pro residues" evidence="1">
    <location>
        <begin position="294"/>
        <end position="311"/>
    </location>
</feature>
<keyword evidence="2" id="KW-0812">Transmembrane</keyword>
<keyword evidence="2" id="KW-1133">Transmembrane helix</keyword>
<feature type="non-terminal residue" evidence="3">
    <location>
        <position position="1"/>
    </location>
</feature>
<comment type="caution">
    <text evidence="3">The sequence shown here is derived from an EMBL/GenBank/DDBJ whole genome shotgun (WGS) entry which is preliminary data.</text>
</comment>
<evidence type="ECO:0000256" key="1">
    <source>
        <dbReference type="SAM" id="MobiDB-lite"/>
    </source>
</evidence>
<evidence type="ECO:0000313" key="3">
    <source>
        <dbReference type="EMBL" id="MBS5333866.1"/>
    </source>
</evidence>
<organism evidence="3 4">
    <name type="scientific">Subdoligranulum variabile</name>
    <dbReference type="NCBI Taxonomy" id="214851"/>
    <lineage>
        <taxon>Bacteria</taxon>
        <taxon>Bacillati</taxon>
        <taxon>Bacillota</taxon>
        <taxon>Clostridia</taxon>
        <taxon>Eubacteriales</taxon>
        <taxon>Oscillospiraceae</taxon>
        <taxon>Subdoligranulum</taxon>
    </lineage>
</organism>
<reference evidence="3" key="1">
    <citation type="submission" date="2021-02" db="EMBL/GenBank/DDBJ databases">
        <title>Infant gut strain persistence is associated with maternal origin, phylogeny, and functional potential including surface adhesion and iron acquisition.</title>
        <authorList>
            <person name="Lou Y.C."/>
        </authorList>
    </citation>
    <scope>NUCLEOTIDE SEQUENCE</scope>
    <source>
        <strain evidence="3">L3_101_000M1_dasL3_101_000M1_concoct_87</strain>
    </source>
</reference>
<keyword evidence="2" id="KW-0472">Membrane</keyword>
<dbReference type="AlphaFoldDB" id="A0A943DCG7"/>
<evidence type="ECO:0008006" key="5">
    <source>
        <dbReference type="Google" id="ProtNLM"/>
    </source>
</evidence>
<gene>
    <name evidence="3" type="ORF">KHY36_15270</name>
</gene>
<name>A0A943DCG7_9FIRM</name>
<accession>A0A943DCG7</accession>
<sequence>YKVTVAYNLTSLPTKTYRLNKGGTLSDFTSNAPVKEGETTQVTTMEPVLDGHTFLGWGDKMRRKGEDTQQAAIRKPGSTLKYYYNNGEAYTLDALWGNLSIEGDSKKYDGQPLAVKAASFALNNVALSETYENQYKEFLKYNLPIQYSIDEKIWVDNPADIKLINAGTYTVYAKQTVIVTLTDLTSAAVEDEPREVVGKATYTITPRDVTLTSGSAEKEYDGTALTNDTVTAEGFVNDEGVTCTVTGTQTQVGSSKNEFTYAPKDNTNLSNYNITPNYGTLTVTEKTTPDPVDPKPNPDTTPTPTPTPVVTPAPTAAPSTDDTTPENTATPAPTATAAPTATPAPVPTAAPAAARAATTIPQTGDNFPAVALVLVMLAAIVGLGITVVLRTDKKK</sequence>